<evidence type="ECO:0000313" key="1">
    <source>
        <dbReference type="EMBL" id="JAD77334.1"/>
    </source>
</evidence>
<reference evidence="1" key="1">
    <citation type="submission" date="2014-09" db="EMBL/GenBank/DDBJ databases">
        <authorList>
            <person name="Magalhaes I.L.F."/>
            <person name="Oliveira U."/>
            <person name="Santos F.R."/>
            <person name="Vidigal T.H.D.A."/>
            <person name="Brescovit A.D."/>
            <person name="Santos A.J."/>
        </authorList>
    </citation>
    <scope>NUCLEOTIDE SEQUENCE</scope>
    <source>
        <tissue evidence="1">Shoot tissue taken approximately 20 cm above the soil surface</tissue>
    </source>
</reference>
<protein>
    <submittedName>
        <fullName evidence="1">eIF4-gamma/eIF5/eIF2-epsilon domain-containing protein</fullName>
    </submittedName>
</protein>
<organism evidence="1">
    <name type="scientific">Arundo donax</name>
    <name type="common">Giant reed</name>
    <name type="synonym">Donax arundinaceus</name>
    <dbReference type="NCBI Taxonomy" id="35708"/>
    <lineage>
        <taxon>Eukaryota</taxon>
        <taxon>Viridiplantae</taxon>
        <taxon>Streptophyta</taxon>
        <taxon>Embryophyta</taxon>
        <taxon>Tracheophyta</taxon>
        <taxon>Spermatophyta</taxon>
        <taxon>Magnoliopsida</taxon>
        <taxon>Liliopsida</taxon>
        <taxon>Poales</taxon>
        <taxon>Poaceae</taxon>
        <taxon>PACMAD clade</taxon>
        <taxon>Arundinoideae</taxon>
        <taxon>Arundineae</taxon>
        <taxon>Arundo</taxon>
    </lineage>
</organism>
<sequence>MLLYLPTQKYHYFLSHQMKIAITNLSMLTPTLELQIVHLFPTRAGMATKLLFLVKKRTQGQPRLGPVVFLVIYGQTMILGFRRSGDSRLLQFLKKNLKSCRMLLTVMMD</sequence>
<accession>A0A0A9CM02</accession>
<dbReference type="EMBL" id="GBRH01220561">
    <property type="protein sequence ID" value="JAD77334.1"/>
    <property type="molecule type" value="Transcribed_RNA"/>
</dbReference>
<name>A0A0A9CM02_ARUDO</name>
<dbReference type="AlphaFoldDB" id="A0A0A9CM02"/>
<reference evidence="1" key="2">
    <citation type="journal article" date="2015" name="Data Brief">
        <title>Shoot transcriptome of the giant reed, Arundo donax.</title>
        <authorList>
            <person name="Barrero R.A."/>
            <person name="Guerrero F.D."/>
            <person name="Moolhuijzen P."/>
            <person name="Goolsby J.A."/>
            <person name="Tidwell J."/>
            <person name="Bellgard S.E."/>
            <person name="Bellgard M.I."/>
        </authorList>
    </citation>
    <scope>NUCLEOTIDE SEQUENCE</scope>
    <source>
        <tissue evidence="1">Shoot tissue taken approximately 20 cm above the soil surface</tissue>
    </source>
</reference>
<proteinExistence type="predicted"/>